<name>A0A7Y9EQK4_9ACTN</name>
<reference evidence="1 2" key="1">
    <citation type="submission" date="2020-07" db="EMBL/GenBank/DDBJ databases">
        <title>Sequencing the genomes of 1000 actinobacteria strains.</title>
        <authorList>
            <person name="Klenk H.-P."/>
        </authorList>
    </citation>
    <scope>NUCLEOTIDE SEQUENCE [LARGE SCALE GENOMIC DNA]</scope>
    <source>
        <strain evidence="1 2">DSM 40398</strain>
    </source>
</reference>
<gene>
    <name evidence="1" type="ORF">BJY14_007984</name>
</gene>
<dbReference type="RefSeq" id="WP_179848275.1">
    <property type="nucleotide sequence ID" value="NZ_JACCBA010000001.1"/>
</dbReference>
<organism evidence="1 2">
    <name type="scientific">Actinomadura luteofluorescens</name>
    <dbReference type="NCBI Taxonomy" id="46163"/>
    <lineage>
        <taxon>Bacteria</taxon>
        <taxon>Bacillati</taxon>
        <taxon>Actinomycetota</taxon>
        <taxon>Actinomycetes</taxon>
        <taxon>Streptosporangiales</taxon>
        <taxon>Thermomonosporaceae</taxon>
        <taxon>Actinomadura</taxon>
    </lineage>
</organism>
<comment type="caution">
    <text evidence="1">The sequence shown here is derived from an EMBL/GenBank/DDBJ whole genome shotgun (WGS) entry which is preliminary data.</text>
</comment>
<evidence type="ECO:0008006" key="3">
    <source>
        <dbReference type="Google" id="ProtNLM"/>
    </source>
</evidence>
<protein>
    <recommendedName>
        <fullName evidence="3">PH domain-containing protein</fullName>
    </recommendedName>
</protein>
<evidence type="ECO:0000313" key="1">
    <source>
        <dbReference type="EMBL" id="NYD52001.1"/>
    </source>
</evidence>
<evidence type="ECO:0000313" key="2">
    <source>
        <dbReference type="Proteomes" id="UP000529783"/>
    </source>
</evidence>
<sequence length="122" mass="13123">MAKVAVAEDTVAIAFNAWERIWTRRSEVSVPLAGIVRVACVDAPLRVARGGHRGLVVSGLTKIGVWGVLRGPRQLVSVRRGPGLHLTLNRGVTGDDFDEIVVSHPNAARLTERIRQAAGART</sequence>
<proteinExistence type="predicted"/>
<dbReference type="Proteomes" id="UP000529783">
    <property type="component" value="Unassembled WGS sequence"/>
</dbReference>
<dbReference type="EMBL" id="JACCBA010000001">
    <property type="protein sequence ID" value="NYD52001.1"/>
    <property type="molecule type" value="Genomic_DNA"/>
</dbReference>
<keyword evidence="2" id="KW-1185">Reference proteome</keyword>
<accession>A0A7Y9EQK4</accession>
<dbReference type="AlphaFoldDB" id="A0A7Y9EQK4"/>